<dbReference type="Pfam" id="PF00563">
    <property type="entry name" value="EAL"/>
    <property type="match status" value="1"/>
</dbReference>
<reference evidence="4" key="2">
    <citation type="submission" date="2021-08" db="EMBL/GenBank/DDBJ databases">
        <authorList>
            <person name="Dalcin Martins P."/>
        </authorList>
    </citation>
    <scope>NUCLEOTIDE SEQUENCE</scope>
    <source>
        <strain evidence="4">MAG_39</strain>
    </source>
</reference>
<dbReference type="Gene3D" id="3.20.20.450">
    <property type="entry name" value="EAL domain"/>
    <property type="match status" value="1"/>
</dbReference>
<dbReference type="InterPro" id="IPR052155">
    <property type="entry name" value="Biofilm_reg_signaling"/>
</dbReference>
<dbReference type="PANTHER" id="PTHR44757:SF2">
    <property type="entry name" value="BIOFILM ARCHITECTURE MAINTENANCE PROTEIN MBAA"/>
    <property type="match status" value="1"/>
</dbReference>
<dbReference type="CDD" id="cd01949">
    <property type="entry name" value="GGDEF"/>
    <property type="match status" value="1"/>
</dbReference>
<dbReference type="CDD" id="cd00130">
    <property type="entry name" value="PAS"/>
    <property type="match status" value="1"/>
</dbReference>
<evidence type="ECO:0000313" key="5">
    <source>
        <dbReference type="Proteomes" id="UP000705867"/>
    </source>
</evidence>
<dbReference type="SMART" id="SM00065">
    <property type="entry name" value="GAF"/>
    <property type="match status" value="1"/>
</dbReference>
<dbReference type="Pfam" id="PF00990">
    <property type="entry name" value="GGDEF"/>
    <property type="match status" value="1"/>
</dbReference>
<dbReference type="InterPro" id="IPR035965">
    <property type="entry name" value="PAS-like_dom_sf"/>
</dbReference>
<dbReference type="InterPro" id="IPR000160">
    <property type="entry name" value="GGDEF_dom"/>
</dbReference>
<dbReference type="FunFam" id="3.20.20.450:FF:000001">
    <property type="entry name" value="Cyclic di-GMP phosphodiesterase yahA"/>
    <property type="match status" value="1"/>
</dbReference>
<dbReference type="GO" id="GO:0071732">
    <property type="term" value="P:cellular response to nitric oxide"/>
    <property type="evidence" value="ECO:0007669"/>
    <property type="project" value="UniProtKB-ARBA"/>
</dbReference>
<dbReference type="SUPFAM" id="SSF141868">
    <property type="entry name" value="EAL domain-like"/>
    <property type="match status" value="1"/>
</dbReference>
<dbReference type="SUPFAM" id="SSF55073">
    <property type="entry name" value="Nucleotide cyclase"/>
    <property type="match status" value="1"/>
</dbReference>
<dbReference type="Gene3D" id="3.30.450.20">
    <property type="entry name" value="PAS domain"/>
    <property type="match status" value="1"/>
</dbReference>
<protein>
    <submittedName>
        <fullName evidence="4">EAL domain-containing protein</fullName>
    </submittedName>
</protein>
<dbReference type="Pfam" id="PF01590">
    <property type="entry name" value="GAF"/>
    <property type="match status" value="1"/>
</dbReference>
<comment type="caution">
    <text evidence="4">The sequence shown here is derived from an EMBL/GenBank/DDBJ whole genome shotgun (WGS) entry which is preliminary data.</text>
</comment>
<dbReference type="InterPro" id="IPR043128">
    <property type="entry name" value="Rev_trsase/Diguanyl_cyclase"/>
</dbReference>
<feature type="domain" description="GGDEF" evidence="3">
    <location>
        <begin position="355"/>
        <end position="488"/>
    </location>
</feature>
<dbReference type="PROSITE" id="PS50887">
    <property type="entry name" value="GGDEF"/>
    <property type="match status" value="1"/>
</dbReference>
<dbReference type="PROSITE" id="PS50883">
    <property type="entry name" value="EAL"/>
    <property type="match status" value="1"/>
</dbReference>
<dbReference type="SMART" id="SM00052">
    <property type="entry name" value="EAL"/>
    <property type="match status" value="1"/>
</dbReference>
<accession>A0A953SIJ8</accession>
<dbReference type="InterPro" id="IPR001633">
    <property type="entry name" value="EAL_dom"/>
</dbReference>
<reference evidence="4" key="1">
    <citation type="journal article" date="2021" name="bioRxiv">
        <title>Unraveling nitrogen, sulfur and carbon metabolic pathways and microbial community transcriptional responses to substrate deprivation and toxicity stresses in a bioreactor mimicking anoxic brackish coastal sediment conditions.</title>
        <authorList>
            <person name="Martins P.D."/>
            <person name="Echeveste M.J."/>
            <person name="Arshad A."/>
            <person name="Kurth J."/>
            <person name="Ouboter H."/>
            <person name="Jetten M.S.M."/>
            <person name="Welte C.U."/>
        </authorList>
    </citation>
    <scope>NUCLEOTIDE SEQUENCE</scope>
    <source>
        <strain evidence="4">MAG_39</strain>
    </source>
</reference>
<evidence type="ECO:0000259" key="2">
    <source>
        <dbReference type="PROSITE" id="PS50883"/>
    </source>
</evidence>
<dbReference type="InterPro" id="IPR013656">
    <property type="entry name" value="PAS_4"/>
</dbReference>
<dbReference type="AlphaFoldDB" id="A0A953SIJ8"/>
<evidence type="ECO:0000313" key="4">
    <source>
        <dbReference type="EMBL" id="MBZ0158504.1"/>
    </source>
</evidence>
<proteinExistence type="predicted"/>
<dbReference type="NCBIfam" id="TIGR00254">
    <property type="entry name" value="GGDEF"/>
    <property type="match status" value="1"/>
</dbReference>
<dbReference type="SMART" id="SM00267">
    <property type="entry name" value="GGDEF"/>
    <property type="match status" value="1"/>
</dbReference>
<dbReference type="Gene3D" id="3.30.70.270">
    <property type="match status" value="1"/>
</dbReference>
<evidence type="ECO:0000259" key="3">
    <source>
        <dbReference type="PROSITE" id="PS50887"/>
    </source>
</evidence>
<dbReference type="InterPro" id="IPR000014">
    <property type="entry name" value="PAS"/>
</dbReference>
<gene>
    <name evidence="4" type="ORF">K8I29_20095</name>
</gene>
<dbReference type="FunFam" id="3.30.70.270:FF:000001">
    <property type="entry name" value="Diguanylate cyclase domain protein"/>
    <property type="match status" value="1"/>
</dbReference>
<dbReference type="CDD" id="cd01948">
    <property type="entry name" value="EAL"/>
    <property type="match status" value="1"/>
</dbReference>
<dbReference type="PANTHER" id="PTHR44757">
    <property type="entry name" value="DIGUANYLATE CYCLASE DGCP"/>
    <property type="match status" value="1"/>
</dbReference>
<sequence length="751" mass="85000">MQNGKLGFSEKAAPSQNTAGEIFCFHLLDSIPFPVFYLDRDLVFTQCNRAAAAALLHPVEEIIGRSLDEVVSGKEDIVREVREVRHTGEPLSALFASIRHGTPDGERQYQVSLLPDRGEDSLLRGILVVGEDITERKGVEKALRFRLELERIIMMISTNFIKLPSDEIDSGILDALRLIGEFARVDRSYVFLFREDGKIMDNTHEWCAEGVAPQIHRLKGIHADRDLPWFSRRIKGREIVHIPSVADLPPEARAEKEEFEREAIKSLITVPMVQGDTLIGFLGLDSVRAGKEWSEDSIALLRIVGEIFANALQRKRAEETIRFQTYHDLLTGLPNRTMLMDRLSLEIPQMQHSRKRIAVLLIGIDRFKNINDSLGHAVGDALLKDIAARLKTRIHEYDMVARMGGDEFMVLLPFIDYPEDVARAAEKIMDAFKDPFLLGAHTLHVTASIGISLYPEDGENAEVLVRNADIALYHAKSQGRNNYQFYNSSINVRTLERILLENRLRQTIEQGELEIRYQPQMEIKTKRIVGAEALVRWKHPDLGLLTPGRFIPLAEEAGLVISIDQWVLHRTCAQMKAWQQAGFPSFSISVNLSARQFQQKDLAETISRVLRENALSPESLGVEITESLAMQDTELTARNLRMLSAIGVRFSIDDFGTGYSSLSYLKKIPFHKLKIDKSFIINLAEDQDYQSIIRAIIDMAHGLKLKVVAEGVETEEQLSFLRTSHCDEIQGHFFSKPLSAEDFEKFVLAHT</sequence>
<dbReference type="InterPro" id="IPR003018">
    <property type="entry name" value="GAF"/>
</dbReference>
<organism evidence="4 5">
    <name type="scientific">Candidatus Nitrobium versatile</name>
    <dbReference type="NCBI Taxonomy" id="2884831"/>
    <lineage>
        <taxon>Bacteria</taxon>
        <taxon>Pseudomonadati</taxon>
        <taxon>Nitrospirota</taxon>
        <taxon>Nitrospiria</taxon>
        <taxon>Nitrospirales</taxon>
        <taxon>Nitrospiraceae</taxon>
        <taxon>Candidatus Nitrobium</taxon>
    </lineage>
</organism>
<dbReference type="SMART" id="SM00091">
    <property type="entry name" value="PAS"/>
    <property type="match status" value="1"/>
</dbReference>
<dbReference type="InterPro" id="IPR029016">
    <property type="entry name" value="GAF-like_dom_sf"/>
</dbReference>
<dbReference type="Pfam" id="PF08448">
    <property type="entry name" value="PAS_4"/>
    <property type="match status" value="1"/>
</dbReference>
<feature type="domain" description="EAL" evidence="2">
    <location>
        <begin position="497"/>
        <end position="751"/>
    </location>
</feature>
<dbReference type="InterPro" id="IPR035919">
    <property type="entry name" value="EAL_sf"/>
</dbReference>
<name>A0A953SIJ8_9BACT</name>
<dbReference type="InterPro" id="IPR029787">
    <property type="entry name" value="Nucleotide_cyclase"/>
</dbReference>
<evidence type="ECO:0000256" key="1">
    <source>
        <dbReference type="ARBA" id="ARBA00051114"/>
    </source>
</evidence>
<dbReference type="Proteomes" id="UP000705867">
    <property type="component" value="Unassembled WGS sequence"/>
</dbReference>
<comment type="catalytic activity">
    <reaction evidence="1">
        <text>3',3'-c-di-GMP + H2O = 5'-phosphoguanylyl(3'-&gt;5')guanosine + H(+)</text>
        <dbReference type="Rhea" id="RHEA:24902"/>
        <dbReference type="ChEBI" id="CHEBI:15377"/>
        <dbReference type="ChEBI" id="CHEBI:15378"/>
        <dbReference type="ChEBI" id="CHEBI:58754"/>
        <dbReference type="ChEBI" id="CHEBI:58805"/>
        <dbReference type="EC" id="3.1.4.52"/>
    </reaction>
    <physiologicalReaction direction="left-to-right" evidence="1">
        <dbReference type="Rhea" id="RHEA:24903"/>
    </physiologicalReaction>
</comment>
<dbReference type="Gene3D" id="3.30.450.40">
    <property type="match status" value="1"/>
</dbReference>
<dbReference type="SUPFAM" id="SSF55781">
    <property type="entry name" value="GAF domain-like"/>
    <property type="match status" value="1"/>
</dbReference>
<dbReference type="SUPFAM" id="SSF55785">
    <property type="entry name" value="PYP-like sensor domain (PAS domain)"/>
    <property type="match status" value="1"/>
</dbReference>
<dbReference type="GO" id="GO:0071111">
    <property type="term" value="F:cyclic-guanylate-specific phosphodiesterase activity"/>
    <property type="evidence" value="ECO:0007669"/>
    <property type="project" value="UniProtKB-EC"/>
</dbReference>
<dbReference type="EMBL" id="JAIOIV010000157">
    <property type="protein sequence ID" value="MBZ0158504.1"/>
    <property type="molecule type" value="Genomic_DNA"/>
</dbReference>